<evidence type="ECO:0000313" key="3">
    <source>
        <dbReference type="Proteomes" id="UP001501581"/>
    </source>
</evidence>
<feature type="signal peptide" evidence="1">
    <location>
        <begin position="1"/>
        <end position="37"/>
    </location>
</feature>
<dbReference type="PROSITE" id="PS51318">
    <property type="entry name" value="TAT"/>
    <property type="match status" value="1"/>
</dbReference>
<sequence>MKFRSNRRGMAAFTSTALAAGALAAVPALMMASPAHAASVTAEDVAFSCVFGQYTVPYTTDIAFEAEWTAAGRAQISADFLDGWAHGAPVFANSPSQTQTSVLAIQEVSGTPKSGTLNGTQVGPFTSGVNHEPPTATGTPVAASSETFKLSITGLTMTLGATNVPCTLATPVAVPDLAIDMPAAAPGEAQFVCSTFGTTFAYLTTPEATATRVAGTTATTVTVDLDDMPGIVPAPLTDVTVAGSMPVQAGGVAATATGSHFAAAIAPNAPIPVPTMTTTVASSAANLSVVLGDATFNAEAGMVVPIPCTLASPFEVGATVTETQSPVPPAKATKTTVKVKANSKKRTAVITVAVTNKAAGKVKITVKGAGTKVTKTVTVKSGKATLKLTKKQLKKKGKRTVTAAFAANAKFKASTGKTTFKIK</sequence>
<organism evidence="2 3">
    <name type="scientific">Nocardioides dubius</name>
    <dbReference type="NCBI Taxonomy" id="317019"/>
    <lineage>
        <taxon>Bacteria</taxon>
        <taxon>Bacillati</taxon>
        <taxon>Actinomycetota</taxon>
        <taxon>Actinomycetes</taxon>
        <taxon>Propionibacteriales</taxon>
        <taxon>Nocardioidaceae</taxon>
        <taxon>Nocardioides</taxon>
    </lineage>
</organism>
<evidence type="ECO:0000256" key="1">
    <source>
        <dbReference type="SAM" id="SignalP"/>
    </source>
</evidence>
<name>A0ABN1U0A5_9ACTN</name>
<comment type="caution">
    <text evidence="2">The sequence shown here is derived from an EMBL/GenBank/DDBJ whole genome shotgun (WGS) entry which is preliminary data.</text>
</comment>
<dbReference type="Proteomes" id="UP001501581">
    <property type="component" value="Unassembled WGS sequence"/>
</dbReference>
<keyword evidence="3" id="KW-1185">Reference proteome</keyword>
<accession>A0ABN1U0A5</accession>
<dbReference type="RefSeq" id="WP_343995658.1">
    <property type="nucleotide sequence ID" value="NZ_BAAALG010000011.1"/>
</dbReference>
<reference evidence="2 3" key="1">
    <citation type="journal article" date="2019" name="Int. J. Syst. Evol. Microbiol.">
        <title>The Global Catalogue of Microorganisms (GCM) 10K type strain sequencing project: providing services to taxonomists for standard genome sequencing and annotation.</title>
        <authorList>
            <consortium name="The Broad Institute Genomics Platform"/>
            <consortium name="The Broad Institute Genome Sequencing Center for Infectious Disease"/>
            <person name="Wu L."/>
            <person name="Ma J."/>
        </authorList>
    </citation>
    <scope>NUCLEOTIDE SEQUENCE [LARGE SCALE GENOMIC DNA]</scope>
    <source>
        <strain evidence="2 3">JCM 13008</strain>
    </source>
</reference>
<evidence type="ECO:0008006" key="4">
    <source>
        <dbReference type="Google" id="ProtNLM"/>
    </source>
</evidence>
<proteinExistence type="predicted"/>
<dbReference type="EMBL" id="BAAALG010000011">
    <property type="protein sequence ID" value="GAA1108164.1"/>
    <property type="molecule type" value="Genomic_DNA"/>
</dbReference>
<dbReference type="InterPro" id="IPR006311">
    <property type="entry name" value="TAT_signal"/>
</dbReference>
<gene>
    <name evidence="2" type="ORF">GCM10009668_30350</name>
</gene>
<keyword evidence="1" id="KW-0732">Signal</keyword>
<feature type="chain" id="PRO_5046451005" description="Ig-like domain (Group 3)" evidence="1">
    <location>
        <begin position="38"/>
        <end position="423"/>
    </location>
</feature>
<protein>
    <recommendedName>
        <fullName evidence="4">Ig-like domain (Group 3)</fullName>
    </recommendedName>
</protein>
<evidence type="ECO:0000313" key="2">
    <source>
        <dbReference type="EMBL" id="GAA1108164.1"/>
    </source>
</evidence>